<evidence type="ECO:0000256" key="5">
    <source>
        <dbReference type="ARBA" id="ARBA00023136"/>
    </source>
</evidence>
<dbReference type="AlphaFoldDB" id="B8LQ68"/>
<keyword evidence="3 6" id="KW-0812">Transmembrane</keyword>
<feature type="transmembrane region" description="Helical" evidence="6">
    <location>
        <begin position="207"/>
        <end position="227"/>
    </location>
</feature>
<dbReference type="PANTHER" id="PTHR11654">
    <property type="entry name" value="OLIGOPEPTIDE TRANSPORTER-RELATED"/>
    <property type="match status" value="1"/>
</dbReference>
<name>B8LQ68_PICSI</name>
<organism evidence="7">
    <name type="scientific">Picea sitchensis</name>
    <name type="common">Sitka spruce</name>
    <name type="synonym">Pinus sitchensis</name>
    <dbReference type="NCBI Taxonomy" id="3332"/>
    <lineage>
        <taxon>Eukaryota</taxon>
        <taxon>Viridiplantae</taxon>
        <taxon>Streptophyta</taxon>
        <taxon>Embryophyta</taxon>
        <taxon>Tracheophyta</taxon>
        <taxon>Spermatophyta</taxon>
        <taxon>Pinopsida</taxon>
        <taxon>Pinidae</taxon>
        <taxon>Conifers I</taxon>
        <taxon>Pinales</taxon>
        <taxon>Pinaceae</taxon>
        <taxon>Picea</taxon>
    </lineage>
</organism>
<proteinExistence type="evidence at transcript level"/>
<feature type="transmembrane region" description="Helical" evidence="6">
    <location>
        <begin position="247"/>
        <end position="267"/>
    </location>
</feature>
<dbReference type="EMBL" id="EF678007">
    <property type="protein sequence ID" value="ABR17798.1"/>
    <property type="molecule type" value="mRNA"/>
</dbReference>
<evidence type="ECO:0000313" key="7">
    <source>
        <dbReference type="EMBL" id="ABR17798.1"/>
    </source>
</evidence>
<feature type="transmembrane region" description="Helical" evidence="6">
    <location>
        <begin position="331"/>
        <end position="356"/>
    </location>
</feature>
<feature type="transmembrane region" description="Helical" evidence="6">
    <location>
        <begin position="376"/>
        <end position="399"/>
    </location>
</feature>
<dbReference type="Gene3D" id="1.20.1250.20">
    <property type="entry name" value="MFS general substrate transporter like domains"/>
    <property type="match status" value="1"/>
</dbReference>
<evidence type="ECO:0000256" key="6">
    <source>
        <dbReference type="SAM" id="Phobius"/>
    </source>
</evidence>
<sequence length="407" mass="45474">MLKKSSFFNFWYFGLLSGLLLAVTVIAYIVYKVSWGFGFGIVTVAMAIATVVFLYGTPFYRHKLPGGSPITSIAQVVVAAIRKRNISMPSDVSLLYEDRDVESIKSESIKPGQRHLSHTDNFQFLDKAAIMVQNSSEWNTDTQGSAKPNPWKVCTVTQVEETKLILRMVPIWFSSLTFGLAAVSQNATFFIRQGHTMDRSMGSHFKIPAVSLGVFSTIFGLAFVIIYDRCMVPLARRITGNERGITVLQRIGIGLFFSLLCMVIAALTEKKRIHAAETHGLLDSPTTTIPMSAFWLVPQFVLAGIADVFTLVGLQEYFYNEAPDSMRSLGIAFYVSVLGVASFLNGLVITLVESMSKRGGHEGWLVNNLNRCKLEYFYWLLAIFSAINLCCYVFIANIYNYKKVNRT</sequence>
<reference evidence="7" key="1">
    <citation type="submission" date="2007-06" db="EMBL/GenBank/DDBJ databases">
        <title>Full length cDNA sequences from Sitka Spruce (Picea sitchensis).</title>
        <authorList>
            <person name="Ralph S.G."/>
            <person name="Chun H.E."/>
            <person name="Liao N."/>
            <person name="Ali J."/>
            <person name="Reid K."/>
            <person name="Kolosova N."/>
            <person name="Cooper N."/>
            <person name="Cullis C."/>
            <person name="Jancsik S."/>
            <person name="Moore R."/>
            <person name="Mayo M."/>
            <person name="Wagner S."/>
            <person name="Holt R.A."/>
            <person name="Jones S.J.M."/>
            <person name="Marra M.A."/>
            <person name="Ritland C.E."/>
            <person name="Ritland K."/>
            <person name="Bohlmann J."/>
        </authorList>
    </citation>
    <scope>NUCLEOTIDE SEQUENCE</scope>
    <source>
        <tissue evidence="7">Bark</tissue>
    </source>
</reference>
<keyword evidence="5 6" id="KW-0472">Membrane</keyword>
<comment type="subcellular location">
    <subcellularLocation>
        <location evidence="1">Membrane</location>
        <topology evidence="1">Multi-pass membrane protein</topology>
    </subcellularLocation>
</comment>
<evidence type="ECO:0000256" key="1">
    <source>
        <dbReference type="ARBA" id="ARBA00004141"/>
    </source>
</evidence>
<feature type="transmembrane region" description="Helical" evidence="6">
    <location>
        <begin position="37"/>
        <end position="56"/>
    </location>
</feature>
<accession>B8LQ68</accession>
<protein>
    <recommendedName>
        <fullName evidence="8">Major facilitator superfamily (MFS) profile domain-containing protein</fullName>
    </recommendedName>
</protein>
<dbReference type="InterPro" id="IPR036259">
    <property type="entry name" value="MFS_trans_sf"/>
</dbReference>
<dbReference type="Pfam" id="PF00854">
    <property type="entry name" value="PTR2"/>
    <property type="match status" value="1"/>
</dbReference>
<comment type="similarity">
    <text evidence="2">Belongs to the major facilitator superfamily. Proton-dependent oligopeptide transporter (POT/PTR) (TC 2.A.17) family.</text>
</comment>
<evidence type="ECO:0000256" key="4">
    <source>
        <dbReference type="ARBA" id="ARBA00022989"/>
    </source>
</evidence>
<evidence type="ECO:0000256" key="3">
    <source>
        <dbReference type="ARBA" id="ARBA00022692"/>
    </source>
</evidence>
<keyword evidence="4 6" id="KW-1133">Transmembrane helix</keyword>
<feature type="transmembrane region" description="Helical" evidence="6">
    <location>
        <begin position="300"/>
        <end position="319"/>
    </location>
</feature>
<evidence type="ECO:0008006" key="8">
    <source>
        <dbReference type="Google" id="ProtNLM"/>
    </source>
</evidence>
<feature type="transmembrane region" description="Helical" evidence="6">
    <location>
        <begin position="12"/>
        <end position="31"/>
    </location>
</feature>
<evidence type="ECO:0000256" key="2">
    <source>
        <dbReference type="ARBA" id="ARBA00005982"/>
    </source>
</evidence>
<dbReference type="GO" id="GO:0016020">
    <property type="term" value="C:membrane"/>
    <property type="evidence" value="ECO:0007669"/>
    <property type="project" value="UniProtKB-SubCell"/>
</dbReference>
<dbReference type="GO" id="GO:0022857">
    <property type="term" value="F:transmembrane transporter activity"/>
    <property type="evidence" value="ECO:0007669"/>
    <property type="project" value="InterPro"/>
</dbReference>
<dbReference type="InterPro" id="IPR000109">
    <property type="entry name" value="POT_fam"/>
</dbReference>
<dbReference type="SUPFAM" id="SSF103473">
    <property type="entry name" value="MFS general substrate transporter"/>
    <property type="match status" value="1"/>
</dbReference>
<feature type="transmembrane region" description="Helical" evidence="6">
    <location>
        <begin position="169"/>
        <end position="187"/>
    </location>
</feature>